<evidence type="ECO:0000313" key="2">
    <source>
        <dbReference type="Proteomes" id="UP000326924"/>
    </source>
</evidence>
<reference evidence="1 2" key="1">
    <citation type="submission" date="2019-09" db="EMBL/GenBank/DDBJ databases">
        <title>Draft genome of the ectomycorrhizal ascomycete Sphaerosporella brunnea.</title>
        <authorList>
            <consortium name="DOE Joint Genome Institute"/>
            <person name="Benucci G.M."/>
            <person name="Marozzi G."/>
            <person name="Antonielli L."/>
            <person name="Sanchez S."/>
            <person name="Marco P."/>
            <person name="Wang X."/>
            <person name="Falini L.B."/>
            <person name="Barry K."/>
            <person name="Haridas S."/>
            <person name="Lipzen A."/>
            <person name="Labutti K."/>
            <person name="Grigoriev I.V."/>
            <person name="Murat C."/>
            <person name="Martin F."/>
            <person name="Albertini E."/>
            <person name="Donnini D."/>
            <person name="Bonito G."/>
        </authorList>
    </citation>
    <scope>NUCLEOTIDE SEQUENCE [LARGE SCALE GENOMIC DNA]</scope>
    <source>
        <strain evidence="1 2">Sb_GMNB300</strain>
    </source>
</reference>
<protein>
    <submittedName>
        <fullName evidence="1">Uncharacterized protein</fullName>
    </submittedName>
</protein>
<dbReference type="PANTHER" id="PTHR34561">
    <property type="entry name" value="NADH DEHYDROGENASE [UBIQUINONE] 1 ALPHA SUBCOMPLEX ASSEMBLY FACTOR 8"/>
    <property type="match status" value="1"/>
</dbReference>
<evidence type="ECO:0000313" key="1">
    <source>
        <dbReference type="EMBL" id="KAA8901859.1"/>
    </source>
</evidence>
<dbReference type="OrthoDB" id="3821113at2759"/>
<sequence>MTSPSSAARIRPIEHFAKAVGKCTVESNAYGKCIFLDYNNITKGMCQVEFLRLKECVLVGYDDEDAFWDWS</sequence>
<name>A0A5J5ES02_9PEZI</name>
<dbReference type="InterPro" id="IPR034595">
    <property type="entry name" value="NDUFAF8"/>
</dbReference>
<accession>A0A5J5ES02</accession>
<gene>
    <name evidence="1" type="ORF">FN846DRAFT_104241</name>
</gene>
<organism evidence="1 2">
    <name type="scientific">Sphaerosporella brunnea</name>
    <dbReference type="NCBI Taxonomy" id="1250544"/>
    <lineage>
        <taxon>Eukaryota</taxon>
        <taxon>Fungi</taxon>
        <taxon>Dikarya</taxon>
        <taxon>Ascomycota</taxon>
        <taxon>Pezizomycotina</taxon>
        <taxon>Pezizomycetes</taxon>
        <taxon>Pezizales</taxon>
        <taxon>Pyronemataceae</taxon>
        <taxon>Sphaerosporella</taxon>
    </lineage>
</organism>
<dbReference type="Proteomes" id="UP000326924">
    <property type="component" value="Unassembled WGS sequence"/>
</dbReference>
<dbReference type="AlphaFoldDB" id="A0A5J5ES02"/>
<comment type="caution">
    <text evidence="1">The sequence shown here is derived from an EMBL/GenBank/DDBJ whole genome shotgun (WGS) entry which is preliminary data.</text>
</comment>
<dbReference type="InParanoid" id="A0A5J5ES02"/>
<dbReference type="EMBL" id="VXIS01000140">
    <property type="protein sequence ID" value="KAA8901859.1"/>
    <property type="molecule type" value="Genomic_DNA"/>
</dbReference>
<dbReference type="PANTHER" id="PTHR34561:SF1">
    <property type="entry name" value="NADH DEHYDROGENASE [UBIQUINONE] 1 ALPHA SUBCOMPLEX ASSEMBLY FACTOR 8"/>
    <property type="match status" value="1"/>
</dbReference>
<dbReference type="GO" id="GO:0032981">
    <property type="term" value="P:mitochondrial respiratory chain complex I assembly"/>
    <property type="evidence" value="ECO:0007669"/>
    <property type="project" value="InterPro"/>
</dbReference>
<dbReference type="GO" id="GO:0005739">
    <property type="term" value="C:mitochondrion"/>
    <property type="evidence" value="ECO:0007669"/>
    <property type="project" value="InterPro"/>
</dbReference>
<proteinExistence type="predicted"/>
<keyword evidence="2" id="KW-1185">Reference proteome</keyword>